<comment type="caution">
    <text evidence="3">The sequence shown here is derived from an EMBL/GenBank/DDBJ whole genome shotgun (WGS) entry which is preliminary data.</text>
</comment>
<dbReference type="EMBL" id="JAOCJW010000039">
    <property type="protein sequence ID" value="MDH2006945.1"/>
    <property type="molecule type" value="Genomic_DNA"/>
</dbReference>
<proteinExistence type="predicted"/>
<dbReference type="RefSeq" id="WP_279860264.1">
    <property type="nucleotide sequence ID" value="NZ_JAOCJJ010000002.1"/>
</dbReference>
<feature type="region of interest" description="Disordered" evidence="1">
    <location>
        <begin position="1"/>
        <end position="49"/>
    </location>
</feature>
<dbReference type="Proteomes" id="UP001161294">
    <property type="component" value="Unassembled WGS sequence"/>
</dbReference>
<dbReference type="Proteomes" id="UP001158297">
    <property type="component" value="Unassembled WGS sequence"/>
</dbReference>
<name>A0AA42W5C6_9BURK</name>
<evidence type="ECO:0000313" key="4">
    <source>
        <dbReference type="Proteomes" id="UP001161294"/>
    </source>
</evidence>
<gene>
    <name evidence="3" type="ORF">N5J23_15605</name>
    <name evidence="2" type="ORF">N7330_11690</name>
</gene>
<accession>A0AA42W5C6</accession>
<protein>
    <submittedName>
        <fullName evidence="3">Uncharacterized protein</fullName>
    </submittedName>
</protein>
<dbReference type="EMBL" id="JAODZU010000013">
    <property type="protein sequence ID" value="MDH0363707.1"/>
    <property type="molecule type" value="Genomic_DNA"/>
</dbReference>
<reference evidence="3" key="1">
    <citation type="submission" date="2022-09" db="EMBL/GenBank/DDBJ databases">
        <title>Intensive care unit water sources are persistently colonized with multi-drug resistant bacteria and are the site of extensive horizontal gene transfer of antibiotic resistance genes.</title>
        <authorList>
            <person name="Diorio-Toth L."/>
        </authorList>
    </citation>
    <scope>NUCLEOTIDE SEQUENCE</scope>
    <source>
        <strain evidence="3">GD03686</strain>
        <strain evidence="2">GD04130</strain>
    </source>
</reference>
<dbReference type="AlphaFoldDB" id="A0AA42W5C6"/>
<evidence type="ECO:0000313" key="2">
    <source>
        <dbReference type="EMBL" id="MDH0363707.1"/>
    </source>
</evidence>
<evidence type="ECO:0000256" key="1">
    <source>
        <dbReference type="SAM" id="MobiDB-lite"/>
    </source>
</evidence>
<sequence>MLKPPAHLPTVPPAPAPTVSTAPTAPTEARSPDAPPRPAWQQSLQSALQRAEQRILENFRVPPGGG</sequence>
<feature type="compositionally biased region" description="Low complexity" evidence="1">
    <location>
        <begin position="17"/>
        <end position="27"/>
    </location>
</feature>
<organism evidence="3 4">
    <name type="scientific">Comamonas aquatica</name>
    <dbReference type="NCBI Taxonomy" id="225991"/>
    <lineage>
        <taxon>Bacteria</taxon>
        <taxon>Pseudomonadati</taxon>
        <taxon>Pseudomonadota</taxon>
        <taxon>Betaproteobacteria</taxon>
        <taxon>Burkholderiales</taxon>
        <taxon>Comamonadaceae</taxon>
        <taxon>Comamonas</taxon>
    </lineage>
</organism>
<evidence type="ECO:0000313" key="3">
    <source>
        <dbReference type="EMBL" id="MDH2006945.1"/>
    </source>
</evidence>
<feature type="compositionally biased region" description="Pro residues" evidence="1">
    <location>
        <begin position="1"/>
        <end position="16"/>
    </location>
</feature>